<protein>
    <submittedName>
        <fullName evidence="2">3-oxoadipate enol-lactonase</fullName>
    </submittedName>
</protein>
<reference evidence="2 3" key="1">
    <citation type="submission" date="2018-03" db="EMBL/GenBank/DDBJ databases">
        <title>Genomic Encyclopedia of Archaeal and Bacterial Type Strains, Phase II (KMG-II): from individual species to whole genera.</title>
        <authorList>
            <person name="Goeker M."/>
        </authorList>
    </citation>
    <scope>NUCLEOTIDE SEQUENCE [LARGE SCALE GENOMIC DNA]</scope>
    <source>
        <strain evidence="2 3">DSM 45601</strain>
    </source>
</reference>
<keyword evidence="3" id="KW-1185">Reference proteome</keyword>
<sequence length="261" mass="27876">MTNGAMNVSLGHTGTPAAAPETIVFVNSLATTGRMWDGVVAELPPGHRVVRYDQRDRGGIHGRRPFELDDLVTDLFAVMDAANAPTAHVVGVSLGGIVGLRAAAREPRRVASLTAMCCAARFSRDVWVERGRVVRSAGFASIVPGIIDRWFTPEFQRRAPHVVSGFRTMLEATDPLGYAYASDLLASADVRDDLPSITAPTLVISGEADTANPVADQVMIAKAVPNARHATLPRTAHLAPAAEPARVARLIHNHITSALQR</sequence>
<accession>A0A2T0PYG7</accession>
<dbReference type="Gene3D" id="3.40.50.1820">
    <property type="entry name" value="alpha/beta hydrolase"/>
    <property type="match status" value="1"/>
</dbReference>
<dbReference type="GO" id="GO:0003824">
    <property type="term" value="F:catalytic activity"/>
    <property type="evidence" value="ECO:0007669"/>
    <property type="project" value="UniProtKB-ARBA"/>
</dbReference>
<evidence type="ECO:0000259" key="1">
    <source>
        <dbReference type="Pfam" id="PF12697"/>
    </source>
</evidence>
<gene>
    <name evidence="2" type="ORF">CLV72_10781</name>
</gene>
<dbReference type="OrthoDB" id="9802489at2"/>
<dbReference type="AlphaFoldDB" id="A0A2T0PYG7"/>
<dbReference type="RefSeq" id="WP_146159526.1">
    <property type="nucleotide sequence ID" value="NZ_PVZC01000007.1"/>
</dbReference>
<dbReference type="InterPro" id="IPR029058">
    <property type="entry name" value="AB_hydrolase_fold"/>
</dbReference>
<comment type="caution">
    <text evidence="2">The sequence shown here is derived from an EMBL/GenBank/DDBJ whole genome shotgun (WGS) entry which is preliminary data.</text>
</comment>
<evidence type="ECO:0000313" key="2">
    <source>
        <dbReference type="EMBL" id="PRX96558.1"/>
    </source>
</evidence>
<dbReference type="PANTHER" id="PTHR43194">
    <property type="entry name" value="HYDROLASE ALPHA/BETA FOLD FAMILY"/>
    <property type="match status" value="1"/>
</dbReference>
<dbReference type="EMBL" id="PVZC01000007">
    <property type="protein sequence ID" value="PRX96558.1"/>
    <property type="molecule type" value="Genomic_DNA"/>
</dbReference>
<dbReference type="InterPro" id="IPR050228">
    <property type="entry name" value="Carboxylesterase_BioH"/>
</dbReference>
<organism evidence="2 3">
    <name type="scientific">Allonocardiopsis opalescens</name>
    <dbReference type="NCBI Taxonomy" id="1144618"/>
    <lineage>
        <taxon>Bacteria</taxon>
        <taxon>Bacillati</taxon>
        <taxon>Actinomycetota</taxon>
        <taxon>Actinomycetes</taxon>
        <taxon>Streptosporangiales</taxon>
        <taxon>Allonocardiopsis</taxon>
    </lineage>
</organism>
<dbReference type="PANTHER" id="PTHR43194:SF5">
    <property type="entry name" value="PIMELOYL-[ACYL-CARRIER PROTEIN] METHYL ESTER ESTERASE"/>
    <property type="match status" value="1"/>
</dbReference>
<dbReference type="Pfam" id="PF12697">
    <property type="entry name" value="Abhydrolase_6"/>
    <property type="match status" value="1"/>
</dbReference>
<dbReference type="PRINTS" id="PR00111">
    <property type="entry name" value="ABHYDROLASE"/>
</dbReference>
<dbReference type="Proteomes" id="UP000237846">
    <property type="component" value="Unassembled WGS sequence"/>
</dbReference>
<proteinExistence type="predicted"/>
<feature type="domain" description="AB hydrolase-1" evidence="1">
    <location>
        <begin position="23"/>
        <end position="249"/>
    </location>
</feature>
<evidence type="ECO:0000313" key="3">
    <source>
        <dbReference type="Proteomes" id="UP000237846"/>
    </source>
</evidence>
<dbReference type="SUPFAM" id="SSF53474">
    <property type="entry name" value="alpha/beta-Hydrolases"/>
    <property type="match status" value="1"/>
</dbReference>
<dbReference type="InterPro" id="IPR000073">
    <property type="entry name" value="AB_hydrolase_1"/>
</dbReference>
<name>A0A2T0PYG7_9ACTN</name>